<dbReference type="STRING" id="1365484.W6R3S2"/>
<evidence type="ECO:0000256" key="1">
    <source>
        <dbReference type="SAM" id="MobiDB-lite"/>
    </source>
</evidence>
<keyword evidence="2" id="KW-1133">Transmembrane helix</keyword>
<feature type="transmembrane region" description="Helical" evidence="2">
    <location>
        <begin position="7"/>
        <end position="25"/>
    </location>
</feature>
<evidence type="ECO:0000256" key="2">
    <source>
        <dbReference type="SAM" id="Phobius"/>
    </source>
</evidence>
<feature type="compositionally biased region" description="Basic and acidic residues" evidence="1">
    <location>
        <begin position="104"/>
        <end position="117"/>
    </location>
</feature>
<evidence type="ECO:0000313" key="4">
    <source>
        <dbReference type="Proteomes" id="UP000030686"/>
    </source>
</evidence>
<gene>
    <name evidence="3" type="ORF">PROQFM164_S05g000285</name>
</gene>
<protein>
    <submittedName>
        <fullName evidence="3">Uncharacterized protein</fullName>
    </submittedName>
</protein>
<dbReference type="EMBL" id="HG792019">
    <property type="protein sequence ID" value="CDM36452.1"/>
    <property type="molecule type" value="Genomic_DNA"/>
</dbReference>
<keyword evidence="4" id="KW-1185">Reference proteome</keyword>
<sequence>MRYLQPILLRYVYAPILAIVFSFAYPESYTLRYDPMVIAGFILAHFCLLLILLGLVFPRYYNVFIPPGRRTEGKEETIANQPKEQELLPEIGVLDCETGVQELVSDRKSSDGIDTGHSKGPRL</sequence>
<evidence type="ECO:0000313" key="3">
    <source>
        <dbReference type="EMBL" id="CDM36452.1"/>
    </source>
</evidence>
<accession>W6R3S2</accession>
<dbReference type="OrthoDB" id="7777654at2759"/>
<dbReference type="AlphaFoldDB" id="W6R3S2"/>
<proteinExistence type="predicted"/>
<reference evidence="3" key="1">
    <citation type="journal article" date="2014" name="Nat. Commun.">
        <title>Multiple recent horizontal transfers of a large genomic region in cheese making fungi.</title>
        <authorList>
            <person name="Cheeseman K."/>
            <person name="Ropars J."/>
            <person name="Renault P."/>
            <person name="Dupont J."/>
            <person name="Gouzy J."/>
            <person name="Branca A."/>
            <person name="Abraham A.L."/>
            <person name="Ceppi M."/>
            <person name="Conseiller E."/>
            <person name="Debuchy R."/>
            <person name="Malagnac F."/>
            <person name="Goarin A."/>
            <person name="Silar P."/>
            <person name="Lacoste S."/>
            <person name="Sallet E."/>
            <person name="Bensimon A."/>
            <person name="Giraud T."/>
            <person name="Brygoo Y."/>
        </authorList>
    </citation>
    <scope>NUCLEOTIDE SEQUENCE [LARGE SCALE GENOMIC DNA]</scope>
    <source>
        <strain evidence="3">FM164</strain>
    </source>
</reference>
<keyword evidence="2" id="KW-0472">Membrane</keyword>
<feature type="region of interest" description="Disordered" evidence="1">
    <location>
        <begin position="104"/>
        <end position="123"/>
    </location>
</feature>
<feature type="transmembrane region" description="Helical" evidence="2">
    <location>
        <begin position="37"/>
        <end position="61"/>
    </location>
</feature>
<name>W6R3S2_PENRF</name>
<keyword evidence="2" id="KW-0812">Transmembrane</keyword>
<organism evidence="3 4">
    <name type="scientific">Penicillium roqueforti (strain FM164)</name>
    <dbReference type="NCBI Taxonomy" id="1365484"/>
    <lineage>
        <taxon>Eukaryota</taxon>
        <taxon>Fungi</taxon>
        <taxon>Dikarya</taxon>
        <taxon>Ascomycota</taxon>
        <taxon>Pezizomycotina</taxon>
        <taxon>Eurotiomycetes</taxon>
        <taxon>Eurotiomycetidae</taxon>
        <taxon>Eurotiales</taxon>
        <taxon>Aspergillaceae</taxon>
        <taxon>Penicillium</taxon>
    </lineage>
</organism>
<dbReference type="Proteomes" id="UP000030686">
    <property type="component" value="Unassembled WGS sequence"/>
</dbReference>